<dbReference type="Pfam" id="PF12680">
    <property type="entry name" value="SnoaL_2"/>
    <property type="match status" value="1"/>
</dbReference>
<accession>A0A848KSZ2</accession>
<dbReference type="RefSeq" id="WP_170193875.1">
    <property type="nucleotide sequence ID" value="NZ_JABBNB010000007.1"/>
</dbReference>
<dbReference type="InterPro" id="IPR032710">
    <property type="entry name" value="NTF2-like_dom_sf"/>
</dbReference>
<gene>
    <name evidence="2" type="ORF">HH308_09160</name>
</gene>
<dbReference type="InterPro" id="IPR037401">
    <property type="entry name" value="SnoaL-like"/>
</dbReference>
<evidence type="ECO:0000313" key="2">
    <source>
        <dbReference type="EMBL" id="NMO01382.1"/>
    </source>
</evidence>
<evidence type="ECO:0000259" key="1">
    <source>
        <dbReference type="Pfam" id="PF12680"/>
    </source>
</evidence>
<name>A0A848KSZ2_9ACTN</name>
<proteinExistence type="predicted"/>
<protein>
    <submittedName>
        <fullName evidence="2">SnoaL-like domain-containing protein</fullName>
    </submittedName>
</protein>
<reference evidence="2 3" key="1">
    <citation type="submission" date="2020-04" db="EMBL/GenBank/DDBJ databases">
        <title>Gordonia sp. nov. TBRC 11910.</title>
        <authorList>
            <person name="Suriyachadkun C."/>
        </authorList>
    </citation>
    <scope>NUCLEOTIDE SEQUENCE [LARGE SCALE GENOMIC DNA]</scope>
    <source>
        <strain evidence="2 3">TBRC 11910</strain>
    </source>
</reference>
<dbReference type="Proteomes" id="UP000550729">
    <property type="component" value="Unassembled WGS sequence"/>
</dbReference>
<dbReference type="AlphaFoldDB" id="A0A848KSZ2"/>
<dbReference type="EMBL" id="JABBNB010000007">
    <property type="protein sequence ID" value="NMO01382.1"/>
    <property type="molecule type" value="Genomic_DNA"/>
</dbReference>
<evidence type="ECO:0000313" key="3">
    <source>
        <dbReference type="Proteomes" id="UP000550729"/>
    </source>
</evidence>
<keyword evidence="3" id="KW-1185">Reference proteome</keyword>
<comment type="caution">
    <text evidence="2">The sequence shown here is derived from an EMBL/GenBank/DDBJ whole genome shotgun (WGS) entry which is preliminary data.</text>
</comment>
<dbReference type="SUPFAM" id="SSF54427">
    <property type="entry name" value="NTF2-like"/>
    <property type="match status" value="1"/>
</dbReference>
<organism evidence="2 3">
    <name type="scientific">Gordonia asplenii</name>
    <dbReference type="NCBI Taxonomy" id="2725283"/>
    <lineage>
        <taxon>Bacteria</taxon>
        <taxon>Bacillati</taxon>
        <taxon>Actinomycetota</taxon>
        <taxon>Actinomycetes</taxon>
        <taxon>Mycobacteriales</taxon>
        <taxon>Gordoniaceae</taxon>
        <taxon>Gordonia</taxon>
    </lineage>
</organism>
<feature type="domain" description="SnoaL-like" evidence="1">
    <location>
        <begin position="21"/>
        <end position="103"/>
    </location>
</feature>
<dbReference type="Gene3D" id="3.10.450.50">
    <property type="match status" value="1"/>
</dbReference>
<sequence>MTISESRSVPSTSSDVPAYDRMTTAIVTRDFAALGTTLSPDVRLRALVPPGPFELTGTAAVVAQFEHWFGGGRTFEVLGHSTDVIGSRVHARWTIRRTPDSPDAGPLVAEQHAYVNLGATVEVIDLLCGGWQDARA</sequence>